<organism evidence="1 2">
    <name type="scientific">Scutellospora calospora</name>
    <dbReference type="NCBI Taxonomy" id="85575"/>
    <lineage>
        <taxon>Eukaryota</taxon>
        <taxon>Fungi</taxon>
        <taxon>Fungi incertae sedis</taxon>
        <taxon>Mucoromycota</taxon>
        <taxon>Glomeromycotina</taxon>
        <taxon>Glomeromycetes</taxon>
        <taxon>Diversisporales</taxon>
        <taxon>Gigasporaceae</taxon>
        <taxon>Scutellospora</taxon>
    </lineage>
</organism>
<feature type="non-terminal residue" evidence="1">
    <location>
        <position position="1"/>
    </location>
</feature>
<reference evidence="1" key="1">
    <citation type="submission" date="2021-06" db="EMBL/GenBank/DDBJ databases">
        <authorList>
            <person name="Kallberg Y."/>
            <person name="Tangrot J."/>
            <person name="Rosling A."/>
        </authorList>
    </citation>
    <scope>NUCLEOTIDE SEQUENCE</scope>
    <source>
        <strain evidence="1">AU212A</strain>
    </source>
</reference>
<sequence>LTSIRSINRKEEAASTRVYCQNRRVGTSCDFCPDFNRRNKAVCQIRTRSKVSHKIVDNACACEECKEKFENNELPKCEKCGQLKTRMSFHYNCSENKEKELPVLPHEERVATRYERQINTLREEKVVAEEIIEEERAAHEDFMKELLDRIKELEVEVARLKKQTSQELEKEINELKSQLAQLQQQNNQLVAQIETPPKDKGIKNLFKFN</sequence>
<evidence type="ECO:0000313" key="2">
    <source>
        <dbReference type="Proteomes" id="UP000789860"/>
    </source>
</evidence>
<protein>
    <submittedName>
        <fullName evidence="1">689_t:CDS:1</fullName>
    </submittedName>
</protein>
<keyword evidence="2" id="KW-1185">Reference proteome</keyword>
<dbReference type="EMBL" id="CAJVPM010005989">
    <property type="protein sequence ID" value="CAG8530151.1"/>
    <property type="molecule type" value="Genomic_DNA"/>
</dbReference>
<gene>
    <name evidence="1" type="ORF">SCALOS_LOCUS4423</name>
</gene>
<accession>A0ACA9LJE6</accession>
<comment type="caution">
    <text evidence="1">The sequence shown here is derived from an EMBL/GenBank/DDBJ whole genome shotgun (WGS) entry which is preliminary data.</text>
</comment>
<name>A0ACA9LJE6_9GLOM</name>
<dbReference type="Proteomes" id="UP000789860">
    <property type="component" value="Unassembled WGS sequence"/>
</dbReference>
<evidence type="ECO:0000313" key="1">
    <source>
        <dbReference type="EMBL" id="CAG8530151.1"/>
    </source>
</evidence>
<proteinExistence type="predicted"/>